<gene>
    <name evidence="2" type="ORF">SAMN04487947_1041</name>
</gene>
<dbReference type="AlphaFoldDB" id="A0A1I6GEZ4"/>
<proteinExistence type="predicted"/>
<dbReference type="OrthoDB" id="53394at2157"/>
<keyword evidence="1" id="KW-0472">Membrane</keyword>
<evidence type="ECO:0000313" key="3">
    <source>
        <dbReference type="Proteomes" id="UP000198531"/>
    </source>
</evidence>
<dbReference type="RefSeq" id="WP_089807033.1">
    <property type="nucleotide sequence ID" value="NZ_FOYT01000001.1"/>
</dbReference>
<name>A0A1I6GEZ4_9EURY</name>
<evidence type="ECO:0000256" key="1">
    <source>
        <dbReference type="SAM" id="Phobius"/>
    </source>
</evidence>
<dbReference type="EMBL" id="FOYT01000001">
    <property type="protein sequence ID" value="SFR40728.1"/>
    <property type="molecule type" value="Genomic_DNA"/>
</dbReference>
<keyword evidence="1" id="KW-0812">Transmembrane</keyword>
<dbReference type="Proteomes" id="UP000198531">
    <property type="component" value="Unassembled WGS sequence"/>
</dbReference>
<keyword evidence="1" id="KW-1133">Transmembrane helix</keyword>
<sequence length="122" mass="12891">MSTNTTDRRLVALALVALGALVLLPALFMGFGMMGYGSMMRGGMWGGTWGGGGPAWMPLVGVGVQLLFLAVLAGVGYLVYRAVAGSSNGGDAALEELRLAYARGDLTEEEYENRREALERDS</sequence>
<feature type="transmembrane region" description="Helical" evidence="1">
    <location>
        <begin position="56"/>
        <end position="80"/>
    </location>
</feature>
<protein>
    <submittedName>
        <fullName evidence="2">Putative membrane protein</fullName>
    </submittedName>
</protein>
<reference evidence="3" key="1">
    <citation type="submission" date="2016-10" db="EMBL/GenBank/DDBJ databases">
        <authorList>
            <person name="Varghese N."/>
            <person name="Submissions S."/>
        </authorList>
    </citation>
    <scope>NUCLEOTIDE SEQUENCE [LARGE SCALE GENOMIC DNA]</scope>
    <source>
        <strain evidence="3">CGMCC 1.7736</strain>
    </source>
</reference>
<accession>A0A1I6GEZ4</accession>
<evidence type="ECO:0000313" key="2">
    <source>
        <dbReference type="EMBL" id="SFR40728.1"/>
    </source>
</evidence>
<organism evidence="2 3">
    <name type="scientific">Halogeometricum rufum</name>
    <dbReference type="NCBI Taxonomy" id="553469"/>
    <lineage>
        <taxon>Archaea</taxon>
        <taxon>Methanobacteriati</taxon>
        <taxon>Methanobacteriota</taxon>
        <taxon>Stenosarchaea group</taxon>
        <taxon>Halobacteria</taxon>
        <taxon>Halobacteriales</taxon>
        <taxon>Haloferacaceae</taxon>
        <taxon>Halogeometricum</taxon>
    </lineage>
</organism>
<feature type="transmembrane region" description="Helical" evidence="1">
    <location>
        <begin position="12"/>
        <end position="36"/>
    </location>
</feature>
<keyword evidence="3" id="KW-1185">Reference proteome</keyword>